<dbReference type="GO" id="GO:0008270">
    <property type="term" value="F:zinc ion binding"/>
    <property type="evidence" value="ECO:0007669"/>
    <property type="project" value="InterPro"/>
</dbReference>
<dbReference type="PANTHER" id="PTHR31313">
    <property type="entry name" value="TY1 ENHANCER ACTIVATOR"/>
    <property type="match status" value="1"/>
</dbReference>
<organism evidence="10 11">
    <name type="scientific">Lecanosticta acicola</name>
    <dbReference type="NCBI Taxonomy" id="111012"/>
    <lineage>
        <taxon>Eukaryota</taxon>
        <taxon>Fungi</taxon>
        <taxon>Dikarya</taxon>
        <taxon>Ascomycota</taxon>
        <taxon>Pezizomycotina</taxon>
        <taxon>Dothideomycetes</taxon>
        <taxon>Dothideomycetidae</taxon>
        <taxon>Mycosphaerellales</taxon>
        <taxon>Mycosphaerellaceae</taxon>
        <taxon>Lecanosticta</taxon>
    </lineage>
</organism>
<evidence type="ECO:0000256" key="7">
    <source>
        <dbReference type="ARBA" id="ARBA00023242"/>
    </source>
</evidence>
<dbReference type="InterPro" id="IPR051615">
    <property type="entry name" value="Transcr_Regulatory_Elem"/>
</dbReference>
<feature type="compositionally biased region" description="Polar residues" evidence="8">
    <location>
        <begin position="91"/>
        <end position="117"/>
    </location>
</feature>
<dbReference type="PROSITE" id="PS00463">
    <property type="entry name" value="ZN2_CY6_FUNGAL_1"/>
    <property type="match status" value="1"/>
</dbReference>
<protein>
    <submittedName>
        <fullName evidence="10">Fungal transcriptional regulatory</fullName>
    </submittedName>
</protein>
<dbReference type="CDD" id="cd12148">
    <property type="entry name" value="fungal_TF_MHR"/>
    <property type="match status" value="1"/>
</dbReference>
<feature type="region of interest" description="Disordered" evidence="8">
    <location>
        <begin position="810"/>
        <end position="832"/>
    </location>
</feature>
<dbReference type="GO" id="GO:0003677">
    <property type="term" value="F:DNA binding"/>
    <property type="evidence" value="ECO:0007669"/>
    <property type="project" value="UniProtKB-KW"/>
</dbReference>
<keyword evidence="3" id="KW-0862">Zinc</keyword>
<dbReference type="Gene3D" id="4.10.240.10">
    <property type="entry name" value="Zn(2)-C6 fungal-type DNA-binding domain"/>
    <property type="match status" value="1"/>
</dbReference>
<dbReference type="PROSITE" id="PS50048">
    <property type="entry name" value="ZN2_CY6_FUNGAL_2"/>
    <property type="match status" value="1"/>
</dbReference>
<name>A0AAI8Z1M9_9PEZI</name>
<dbReference type="InterPro" id="IPR001138">
    <property type="entry name" value="Zn2Cys6_DnaBD"/>
</dbReference>
<dbReference type="AlphaFoldDB" id="A0AAI8Z1M9"/>
<feature type="region of interest" description="Disordered" evidence="8">
    <location>
        <begin position="183"/>
        <end position="212"/>
    </location>
</feature>
<comment type="subcellular location">
    <subcellularLocation>
        <location evidence="1">Nucleus</location>
    </subcellularLocation>
</comment>
<feature type="region of interest" description="Disordered" evidence="8">
    <location>
        <begin position="73"/>
        <end position="118"/>
    </location>
</feature>
<keyword evidence="6" id="KW-0804">Transcription</keyword>
<dbReference type="Proteomes" id="UP001296104">
    <property type="component" value="Unassembled WGS sequence"/>
</dbReference>
<evidence type="ECO:0000256" key="4">
    <source>
        <dbReference type="ARBA" id="ARBA00023015"/>
    </source>
</evidence>
<keyword evidence="2" id="KW-0479">Metal-binding</keyword>
<dbReference type="SMART" id="SM00066">
    <property type="entry name" value="GAL4"/>
    <property type="match status" value="1"/>
</dbReference>
<evidence type="ECO:0000259" key="9">
    <source>
        <dbReference type="PROSITE" id="PS50048"/>
    </source>
</evidence>
<dbReference type="Pfam" id="PF04082">
    <property type="entry name" value="Fungal_trans"/>
    <property type="match status" value="1"/>
</dbReference>
<dbReference type="Pfam" id="PF00172">
    <property type="entry name" value="Zn_clus"/>
    <property type="match status" value="1"/>
</dbReference>
<feature type="region of interest" description="Disordered" evidence="8">
    <location>
        <begin position="681"/>
        <end position="763"/>
    </location>
</feature>
<gene>
    <name evidence="10" type="ORF">LECACI_7A005941</name>
</gene>
<evidence type="ECO:0000256" key="2">
    <source>
        <dbReference type="ARBA" id="ARBA00022723"/>
    </source>
</evidence>
<evidence type="ECO:0000256" key="1">
    <source>
        <dbReference type="ARBA" id="ARBA00004123"/>
    </source>
</evidence>
<dbReference type="EMBL" id="CAVMBE010000040">
    <property type="protein sequence ID" value="CAK4030783.1"/>
    <property type="molecule type" value="Genomic_DNA"/>
</dbReference>
<feature type="compositionally biased region" description="Polar residues" evidence="8">
    <location>
        <begin position="713"/>
        <end position="733"/>
    </location>
</feature>
<evidence type="ECO:0000313" key="11">
    <source>
        <dbReference type="Proteomes" id="UP001296104"/>
    </source>
</evidence>
<dbReference type="PANTHER" id="PTHR31313:SF79">
    <property type="entry name" value="C6 FINGER DOMAIN-CONTAINING PROTEIN"/>
    <property type="match status" value="1"/>
</dbReference>
<feature type="compositionally biased region" description="Low complexity" evidence="8">
    <location>
        <begin position="81"/>
        <end position="90"/>
    </location>
</feature>
<comment type="caution">
    <text evidence="10">The sequence shown here is derived from an EMBL/GenBank/DDBJ whole genome shotgun (WGS) entry which is preliminary data.</text>
</comment>
<accession>A0AAI8Z1M9</accession>
<evidence type="ECO:0000256" key="6">
    <source>
        <dbReference type="ARBA" id="ARBA00023163"/>
    </source>
</evidence>
<dbReference type="CDD" id="cd00067">
    <property type="entry name" value="GAL4"/>
    <property type="match status" value="1"/>
</dbReference>
<dbReference type="InterPro" id="IPR036864">
    <property type="entry name" value="Zn2-C6_fun-type_DNA-bd_sf"/>
</dbReference>
<keyword evidence="7" id="KW-0539">Nucleus</keyword>
<dbReference type="GO" id="GO:0005634">
    <property type="term" value="C:nucleus"/>
    <property type="evidence" value="ECO:0007669"/>
    <property type="project" value="UniProtKB-SubCell"/>
</dbReference>
<sequence>MEHAPSAPAHPATTHTKQYVFVDEYNRHKRLKVMRACDGCRKRKIRCDGALQNGPWPCGACVRLKLKCLPPTLDQDDDQQTPDTAPGQQQFSFQNTTFPTPSPANTKPRSAYPSQPQMVHEWADSAAPPMSTTASATSTSILQHDYDTGSYQQQQPFHQPQLPPRLDTAFADVQYYAPSAATAPYQPNVRTPTFNRTETADSRSPSGDPQEIDASVRELSEQMGDLQIDITSAAPYMTTTNLSANAPAMEEAEVALPSSVYTDSKVRIPLEMMPSEERAMDYFGYFFDHVHPYTSVLNRNEFYRQWRSARSSISPLLLEAIFACVSRYLEEPTEFRRWLALTSKHEESFKDVPRLSTIQALLILMKARESVSKRGYYYRSWMTVKYMTTMAIDLHLHDHYDRHQTGGTCKLSRSECTAQKRVWQNLSSLEILVGGPLGRSDFSVEPETVDFNLPLPAADVDAFEHQTSRQATFMAQAARNIKISNQLWQIMRKQKKDWALDPEFVRHNEDLPNWLKNLPADFQLHFADDGSPPWLGGQHFVANLHCYHHLVVIMHHRPQLQALLDKGDLGWKKQLDICLQSAVQMCRIQEALYRDFRLHGLQFMIRGVNFTIYCVLTCMMLHLAAITCPDPHLNTQARLFFTRHMRVLEHCLPSSTPEMKAQINALREAFSADTTQPFELKPTLGLRSPTMENHSTPGSSTSVPASVPTTLPNQTWSNLDATSSKALTPSTEYGTPFDTMAGHSMTGRSPLPHSGNYDVSGHSTYSGQSIPRVTSASQIGYALEPVISNEQQTPVWDPSGIFNQWNTAFGGAQAAPPQPSPPDPRRMQPTSAPMMPNQSPIHAQSIYDTQQFPVNPSSVVADATPPVMQPTVTPVMWQDAFTSAYVSGHGQKRYREASVDHSAYIHYPTSKRRG</sequence>
<keyword evidence="4" id="KW-0805">Transcription regulation</keyword>
<evidence type="ECO:0000256" key="3">
    <source>
        <dbReference type="ARBA" id="ARBA00022833"/>
    </source>
</evidence>
<feature type="compositionally biased region" description="Low complexity" evidence="8">
    <location>
        <begin position="695"/>
        <end position="712"/>
    </location>
</feature>
<dbReference type="GO" id="GO:0000981">
    <property type="term" value="F:DNA-binding transcription factor activity, RNA polymerase II-specific"/>
    <property type="evidence" value="ECO:0007669"/>
    <property type="project" value="InterPro"/>
</dbReference>
<evidence type="ECO:0000256" key="5">
    <source>
        <dbReference type="ARBA" id="ARBA00023125"/>
    </source>
</evidence>
<evidence type="ECO:0000313" key="10">
    <source>
        <dbReference type="EMBL" id="CAK4030783.1"/>
    </source>
</evidence>
<dbReference type="InterPro" id="IPR007219">
    <property type="entry name" value="XnlR_reg_dom"/>
</dbReference>
<reference evidence="10" key="1">
    <citation type="submission" date="2023-11" db="EMBL/GenBank/DDBJ databases">
        <authorList>
            <person name="Alioto T."/>
            <person name="Alioto T."/>
            <person name="Gomez Garrido J."/>
        </authorList>
    </citation>
    <scope>NUCLEOTIDE SEQUENCE</scope>
</reference>
<feature type="domain" description="Zn(2)-C6 fungal-type" evidence="9">
    <location>
        <begin position="36"/>
        <end position="68"/>
    </location>
</feature>
<proteinExistence type="predicted"/>
<keyword evidence="11" id="KW-1185">Reference proteome</keyword>
<dbReference type="SUPFAM" id="SSF57701">
    <property type="entry name" value="Zn2/Cys6 DNA-binding domain"/>
    <property type="match status" value="1"/>
</dbReference>
<dbReference type="GO" id="GO:0006351">
    <property type="term" value="P:DNA-templated transcription"/>
    <property type="evidence" value="ECO:0007669"/>
    <property type="project" value="InterPro"/>
</dbReference>
<evidence type="ECO:0000256" key="8">
    <source>
        <dbReference type="SAM" id="MobiDB-lite"/>
    </source>
</evidence>
<keyword evidence="5" id="KW-0238">DNA-binding</keyword>
<feature type="compositionally biased region" description="Polar residues" evidence="8">
    <location>
        <begin position="188"/>
        <end position="207"/>
    </location>
</feature>